<evidence type="ECO:0000256" key="1">
    <source>
        <dbReference type="SAM" id="MobiDB-lite"/>
    </source>
</evidence>
<dbReference type="CDD" id="cd01127">
    <property type="entry name" value="TrwB_TraG_TraD_VirD4"/>
    <property type="match status" value="1"/>
</dbReference>
<feature type="compositionally biased region" description="Basic and acidic residues" evidence="1">
    <location>
        <begin position="455"/>
        <end position="470"/>
    </location>
</feature>
<feature type="region of interest" description="Disordered" evidence="1">
    <location>
        <begin position="455"/>
        <end position="485"/>
    </location>
</feature>
<dbReference type="InterPro" id="IPR033186">
    <property type="entry name" value="HerA_C"/>
</dbReference>
<dbReference type="Proteomes" id="UP000308528">
    <property type="component" value="Unassembled WGS sequence"/>
</dbReference>
<dbReference type="Pfam" id="PF05872">
    <property type="entry name" value="HerA_C"/>
    <property type="match status" value="1"/>
</dbReference>
<dbReference type="PANTHER" id="PTHR30121">
    <property type="entry name" value="UNCHARACTERIZED PROTEIN YJGR-RELATED"/>
    <property type="match status" value="1"/>
</dbReference>
<reference evidence="3 4" key="1">
    <citation type="submission" date="2019-04" db="EMBL/GenBank/DDBJ databases">
        <title>Lewinella litorea sp. nov., isolated from a marine sand.</title>
        <authorList>
            <person name="Yoon J.-H."/>
        </authorList>
    </citation>
    <scope>NUCLEOTIDE SEQUENCE [LARGE SCALE GENOMIC DNA]</scope>
    <source>
        <strain evidence="3 4">HSMS-39</strain>
    </source>
</reference>
<proteinExistence type="predicted"/>
<dbReference type="AlphaFoldDB" id="A0A4S4NKL5"/>
<dbReference type="SUPFAM" id="SSF52540">
    <property type="entry name" value="P-loop containing nucleoside triphosphate hydrolases"/>
    <property type="match status" value="1"/>
</dbReference>
<dbReference type="PANTHER" id="PTHR30121:SF6">
    <property type="entry name" value="SLR6007 PROTEIN"/>
    <property type="match status" value="1"/>
</dbReference>
<dbReference type="InterPro" id="IPR027417">
    <property type="entry name" value="P-loop_NTPase"/>
</dbReference>
<dbReference type="Gene3D" id="3.40.50.300">
    <property type="entry name" value="P-loop containing nucleotide triphosphate hydrolases"/>
    <property type="match status" value="2"/>
</dbReference>
<dbReference type="RefSeq" id="WP_136457678.1">
    <property type="nucleotide sequence ID" value="NZ_SRSF01000002.1"/>
</dbReference>
<evidence type="ECO:0000313" key="4">
    <source>
        <dbReference type="Proteomes" id="UP000308528"/>
    </source>
</evidence>
<accession>A0A4S4NKL5</accession>
<dbReference type="EMBL" id="SRSF01000002">
    <property type="protein sequence ID" value="THH40426.1"/>
    <property type="molecule type" value="Genomic_DNA"/>
</dbReference>
<feature type="domain" description="Helicase HerA-like C-terminal" evidence="2">
    <location>
        <begin position="32"/>
        <end position="520"/>
    </location>
</feature>
<keyword evidence="4" id="KW-1185">Reference proteome</keyword>
<comment type="caution">
    <text evidence="3">The sequence shown here is derived from an EMBL/GenBank/DDBJ whole genome shotgun (WGS) entry which is preliminary data.</text>
</comment>
<sequence>MEQRQAFRQTIEEGYTFEGPSFVLGGAMLGEETQTGTLVRIPLGTLNRHGLIGGATGTGKTKTLQIIAEQLSREGVPSLLMDIKGDLSGIAVPAGGHPKIDERHAAIGIPFSASGTPVELLSLSDEPGARLRATVLEFGPVLFSKMLDLNDTQSGIIAVAYKYAEDEGLPLLDLKDLRKVLQYMTNEGKDAAEKEYGRISTASVGAIMRRVVELEGQGAEKFFGERSFEVEDLLRLDENGRGIVSIVRLTDVQDRPKLFSTFMLQLLAEIYATFPEEGDLDRPKLMVFIDEAHLVFEEATDALLDQLEAIIKLIRSKGVGLIFVTQNPADIPSDVLGQLGLKVQHALRAFTAKDRKAIKLASENYPLSDFYNIDQTLTELGTGEAFVTALDRKGRPTPLVRTMLRAPESRMDVLTDQEISRLVSSSSLVRKYNESIDRESAYEILEKKLERARAEEHRAEMEEQREKARETTSSTSRRRTGREKSMLEEIMSNTMTRQIGRTVAREVARGILGVLGIKRRR</sequence>
<evidence type="ECO:0000259" key="2">
    <source>
        <dbReference type="Pfam" id="PF05872"/>
    </source>
</evidence>
<name>A0A4S4NKL5_9BACT</name>
<dbReference type="InterPro" id="IPR051162">
    <property type="entry name" value="T4SS_component"/>
</dbReference>
<dbReference type="CDD" id="cd01983">
    <property type="entry name" value="SIMIBI"/>
    <property type="match status" value="1"/>
</dbReference>
<organism evidence="3 4">
    <name type="scientific">Neolewinella litorea</name>
    <dbReference type="NCBI Taxonomy" id="2562452"/>
    <lineage>
        <taxon>Bacteria</taxon>
        <taxon>Pseudomonadati</taxon>
        <taxon>Bacteroidota</taxon>
        <taxon>Saprospiria</taxon>
        <taxon>Saprospirales</taxon>
        <taxon>Lewinellaceae</taxon>
        <taxon>Neolewinella</taxon>
    </lineage>
</organism>
<protein>
    <submittedName>
        <fullName evidence="3">DUF853 family protein</fullName>
    </submittedName>
</protein>
<evidence type="ECO:0000313" key="3">
    <source>
        <dbReference type="EMBL" id="THH40426.1"/>
    </source>
</evidence>
<gene>
    <name evidence="3" type="ORF">E4021_06735</name>
</gene>
<dbReference type="OrthoDB" id="9758751at2"/>